<dbReference type="AlphaFoldDB" id="A0AAX2TLV7"/>
<reference evidence="1 2" key="1">
    <citation type="submission" date="2019-04" db="EMBL/GenBank/DDBJ databases">
        <title>The CDC panel for molecular diagnostics of ciprofloxacin resistance and its use for research and clinical development.</title>
        <authorList>
            <person name="Liu H."/>
            <person name="Tang K."/>
            <person name="Pham C."/>
            <person name="Schmerer M."/>
        </authorList>
    </citation>
    <scope>NUCLEOTIDE SEQUENCE [LARGE SCALE GENOMIC DNA]</scope>
    <source>
        <strain evidence="1 2">LRRBGS_0742</strain>
    </source>
</reference>
<proteinExistence type="predicted"/>
<comment type="caution">
    <text evidence="1">The sequence shown here is derived from an EMBL/GenBank/DDBJ whole genome shotgun (WGS) entry which is preliminary data.</text>
</comment>
<accession>A0AAX2TLV7</accession>
<feature type="non-terminal residue" evidence="1">
    <location>
        <position position="100"/>
    </location>
</feature>
<dbReference type="Proteomes" id="UP000307092">
    <property type="component" value="Unassembled WGS sequence"/>
</dbReference>
<sequence>MLVADLALDGMMQIRPGTAGDYFKSRVARGRQICSDGREYLQPRGGDCRVMTCVRLFRVRIAAGAALGAAAFGTPAAAADMAVKSPAINTAVYNWTGFYV</sequence>
<organism evidence="1 2">
    <name type="scientific">Neisseria gonorrhoeae</name>
    <dbReference type="NCBI Taxonomy" id="485"/>
    <lineage>
        <taxon>Bacteria</taxon>
        <taxon>Pseudomonadati</taxon>
        <taxon>Pseudomonadota</taxon>
        <taxon>Betaproteobacteria</taxon>
        <taxon>Neisseriales</taxon>
        <taxon>Neisseriaceae</taxon>
        <taxon>Neisseria</taxon>
    </lineage>
</organism>
<gene>
    <name evidence="1" type="ORF">E8M63_13240</name>
</gene>
<protein>
    <submittedName>
        <fullName evidence="1">Uncharacterized protein</fullName>
    </submittedName>
</protein>
<name>A0AAX2TLV7_NEIGO</name>
<dbReference type="EMBL" id="SUQX01000125">
    <property type="protein sequence ID" value="TJX02302.1"/>
    <property type="molecule type" value="Genomic_DNA"/>
</dbReference>
<evidence type="ECO:0000313" key="2">
    <source>
        <dbReference type="Proteomes" id="UP000307092"/>
    </source>
</evidence>
<evidence type="ECO:0000313" key="1">
    <source>
        <dbReference type="EMBL" id="TJX02302.1"/>
    </source>
</evidence>